<sequence>MHKECADCLSLVKLQGALAAASVALCLYACNRVKRANSYNEDIPLDESLKSKRSQPKRVSTSDVLNVATTKVNLPKQKANNNKASTFNDELVLVERLVQICVDSSSIIPEFLKNEIAASQVEPFNPDQCIAAFSYEFATTFGAEKVQQADVTLMMSFLSRITTLEYSSYIELLVALEYVDKSILTSFEPMIVLVALFLLTANKGTYSEIDREALLGIFRVCECCIAK</sequence>
<gene>
    <name evidence="1" type="ORF">BdWA1_003388</name>
</gene>
<name>A0AAD9PIL7_9APIC</name>
<dbReference type="RefSeq" id="XP_067801931.1">
    <property type="nucleotide sequence ID" value="XM_067948400.1"/>
</dbReference>
<organism evidence="1 2">
    <name type="scientific">Babesia duncani</name>
    <dbReference type="NCBI Taxonomy" id="323732"/>
    <lineage>
        <taxon>Eukaryota</taxon>
        <taxon>Sar</taxon>
        <taxon>Alveolata</taxon>
        <taxon>Apicomplexa</taxon>
        <taxon>Aconoidasida</taxon>
        <taxon>Piroplasmida</taxon>
        <taxon>Babesiidae</taxon>
        <taxon>Babesia</taxon>
    </lineage>
</organism>
<dbReference type="KEGG" id="bdw:94337685"/>
<protein>
    <submittedName>
        <fullName evidence="1">Uncharacterized protein</fullName>
    </submittedName>
</protein>
<proteinExistence type="predicted"/>
<reference evidence="1" key="1">
    <citation type="journal article" date="2023" name="Nat. Microbiol.">
        <title>Babesia duncani multi-omics identifies virulence factors and drug targets.</title>
        <authorList>
            <person name="Singh P."/>
            <person name="Lonardi S."/>
            <person name="Liang Q."/>
            <person name="Vydyam P."/>
            <person name="Khabirova E."/>
            <person name="Fang T."/>
            <person name="Gihaz S."/>
            <person name="Thekkiniath J."/>
            <person name="Munshi M."/>
            <person name="Abel S."/>
            <person name="Ciampossin L."/>
            <person name="Batugedara G."/>
            <person name="Gupta M."/>
            <person name="Lu X.M."/>
            <person name="Lenz T."/>
            <person name="Chakravarty S."/>
            <person name="Cornillot E."/>
            <person name="Hu Y."/>
            <person name="Ma W."/>
            <person name="Gonzalez L.M."/>
            <person name="Sanchez S."/>
            <person name="Estrada K."/>
            <person name="Sanchez-Flores A."/>
            <person name="Montero E."/>
            <person name="Harb O.S."/>
            <person name="Le Roch K.G."/>
            <person name="Mamoun C.B."/>
        </authorList>
    </citation>
    <scope>NUCLEOTIDE SEQUENCE</scope>
    <source>
        <strain evidence="1">WA1</strain>
    </source>
</reference>
<dbReference type="AlphaFoldDB" id="A0AAD9PIL7"/>
<evidence type="ECO:0000313" key="2">
    <source>
        <dbReference type="Proteomes" id="UP001214638"/>
    </source>
</evidence>
<comment type="caution">
    <text evidence="1">The sequence shown here is derived from an EMBL/GenBank/DDBJ whole genome shotgun (WGS) entry which is preliminary data.</text>
</comment>
<accession>A0AAD9PIL7</accession>
<dbReference type="EMBL" id="JALLKP010000005">
    <property type="protein sequence ID" value="KAK2195088.1"/>
    <property type="molecule type" value="Genomic_DNA"/>
</dbReference>
<dbReference type="Proteomes" id="UP001214638">
    <property type="component" value="Unassembled WGS sequence"/>
</dbReference>
<dbReference type="GeneID" id="94337685"/>
<evidence type="ECO:0000313" key="1">
    <source>
        <dbReference type="EMBL" id="KAK2195088.1"/>
    </source>
</evidence>
<keyword evidence="2" id="KW-1185">Reference proteome</keyword>